<name>A0A1I6QUB4_9PSEU</name>
<dbReference type="AlphaFoldDB" id="A0A1I6QUB4"/>
<dbReference type="Proteomes" id="UP000198852">
    <property type="component" value="Unassembled WGS sequence"/>
</dbReference>
<organism evidence="3 4">
    <name type="scientific">Saccharopolyspora flava</name>
    <dbReference type="NCBI Taxonomy" id="95161"/>
    <lineage>
        <taxon>Bacteria</taxon>
        <taxon>Bacillati</taxon>
        <taxon>Actinomycetota</taxon>
        <taxon>Actinomycetes</taxon>
        <taxon>Pseudonocardiales</taxon>
        <taxon>Pseudonocardiaceae</taxon>
        <taxon>Saccharopolyspora</taxon>
    </lineage>
</organism>
<feature type="region of interest" description="Disordered" evidence="1">
    <location>
        <begin position="1"/>
        <end position="23"/>
    </location>
</feature>
<keyword evidence="2" id="KW-0472">Membrane</keyword>
<feature type="transmembrane region" description="Helical" evidence="2">
    <location>
        <begin position="58"/>
        <end position="81"/>
    </location>
</feature>
<accession>A0A1I6QUB4</accession>
<dbReference type="Pfam" id="PF04341">
    <property type="entry name" value="DUF485"/>
    <property type="match status" value="1"/>
</dbReference>
<gene>
    <name evidence="3" type="ORF">SAMN05660874_01867</name>
</gene>
<reference evidence="4" key="1">
    <citation type="submission" date="2016-10" db="EMBL/GenBank/DDBJ databases">
        <authorList>
            <person name="Varghese N."/>
            <person name="Submissions S."/>
        </authorList>
    </citation>
    <scope>NUCLEOTIDE SEQUENCE [LARGE SCALE GENOMIC DNA]</scope>
    <source>
        <strain evidence="4">DSM 44771</strain>
    </source>
</reference>
<evidence type="ECO:0000256" key="1">
    <source>
        <dbReference type="SAM" id="MobiDB-lite"/>
    </source>
</evidence>
<sequence length="138" mass="15595">MSNATQSALRGSPREPGNQRAAFGGIEKSAVRTTADRPDFTAIQQSAEFRSLRRRLKWFVFPATAFFLIWYMSYVVAAAYFPEELARTVYGEINVGLLLGIGQFVTTVGLTTLYVRFARRHIDPRVDEIREQAGESDR</sequence>
<keyword evidence="4" id="KW-1185">Reference proteome</keyword>
<dbReference type="OrthoDB" id="3543412at2"/>
<protein>
    <submittedName>
        <fullName evidence="3">Uncharacterized membrane protein, DUF485 family</fullName>
    </submittedName>
</protein>
<dbReference type="PANTHER" id="PTHR38441:SF1">
    <property type="entry name" value="MEMBRANE PROTEIN"/>
    <property type="match status" value="1"/>
</dbReference>
<evidence type="ECO:0000313" key="4">
    <source>
        <dbReference type="Proteomes" id="UP000198852"/>
    </source>
</evidence>
<dbReference type="RefSeq" id="WP_093415347.1">
    <property type="nucleotide sequence ID" value="NZ_FOZX01000002.1"/>
</dbReference>
<dbReference type="EMBL" id="FOZX01000002">
    <property type="protein sequence ID" value="SFS55888.1"/>
    <property type="molecule type" value="Genomic_DNA"/>
</dbReference>
<dbReference type="STRING" id="95161.SAMN05660874_01867"/>
<keyword evidence="2" id="KW-0812">Transmembrane</keyword>
<dbReference type="InterPro" id="IPR007436">
    <property type="entry name" value="DUF485"/>
</dbReference>
<keyword evidence="2" id="KW-1133">Transmembrane helix</keyword>
<dbReference type="PANTHER" id="PTHR38441">
    <property type="entry name" value="INTEGRAL MEMBRANE PROTEIN-RELATED"/>
    <property type="match status" value="1"/>
</dbReference>
<evidence type="ECO:0000313" key="3">
    <source>
        <dbReference type="EMBL" id="SFS55888.1"/>
    </source>
</evidence>
<proteinExistence type="predicted"/>
<evidence type="ECO:0000256" key="2">
    <source>
        <dbReference type="SAM" id="Phobius"/>
    </source>
</evidence>
<feature type="transmembrane region" description="Helical" evidence="2">
    <location>
        <begin position="93"/>
        <end position="115"/>
    </location>
</feature>